<evidence type="ECO:0008006" key="3">
    <source>
        <dbReference type="Google" id="ProtNLM"/>
    </source>
</evidence>
<dbReference type="AlphaFoldDB" id="A0A7Y7XWA1"/>
<accession>A0A7Y7XWA1</accession>
<dbReference type="InterPro" id="IPR032417">
    <property type="entry name" value="GrlR"/>
</dbReference>
<dbReference type="Pfam" id="PF16518">
    <property type="entry name" value="GrlR"/>
    <property type="match status" value="1"/>
</dbReference>
<gene>
    <name evidence="1" type="ORF">HX845_06505</name>
</gene>
<organism evidence="1 2">
    <name type="scientific">Pseudomonas gingeri</name>
    <dbReference type="NCBI Taxonomy" id="117681"/>
    <lineage>
        <taxon>Bacteria</taxon>
        <taxon>Pseudomonadati</taxon>
        <taxon>Pseudomonadota</taxon>
        <taxon>Gammaproteobacteria</taxon>
        <taxon>Pseudomonadales</taxon>
        <taxon>Pseudomonadaceae</taxon>
        <taxon>Pseudomonas</taxon>
    </lineage>
</organism>
<name>A0A7Y7XWA1_9PSED</name>
<evidence type="ECO:0000313" key="2">
    <source>
        <dbReference type="Proteomes" id="UP000517547"/>
    </source>
</evidence>
<comment type="caution">
    <text evidence="1">The sequence shown here is derived from an EMBL/GenBank/DDBJ whole genome shotgun (WGS) entry which is preliminary data.</text>
</comment>
<dbReference type="Gene3D" id="2.40.128.380">
    <property type="entry name" value="T3SS negative regulator GrlR"/>
    <property type="match status" value="1"/>
</dbReference>
<proteinExistence type="predicted"/>
<protein>
    <recommendedName>
        <fullName evidence="3">T3SS negative regulator,GrlR</fullName>
    </recommendedName>
</protein>
<dbReference type="InterPro" id="IPR043019">
    <property type="entry name" value="GrlR_sf"/>
</dbReference>
<reference evidence="1 2" key="1">
    <citation type="submission" date="2020-04" db="EMBL/GenBank/DDBJ databases">
        <title>Molecular characterization of pseudomonads from Agaricus bisporus reveal novel blotch 2 pathogens in Western Europe.</title>
        <authorList>
            <person name="Taparia T."/>
            <person name="Krijger M."/>
            <person name="Haynes E."/>
            <person name="Elpinstone J.G."/>
            <person name="Noble R."/>
            <person name="Van Der Wolf J."/>
        </authorList>
    </citation>
    <scope>NUCLEOTIDE SEQUENCE [LARGE SCALE GENOMIC DNA]</scope>
    <source>
        <strain evidence="1 2">IPO3738</strain>
    </source>
</reference>
<dbReference type="EMBL" id="JACAQE010000002">
    <property type="protein sequence ID" value="NWC13279.1"/>
    <property type="molecule type" value="Genomic_DNA"/>
</dbReference>
<dbReference type="RefSeq" id="WP_083875456.1">
    <property type="nucleotide sequence ID" value="NZ_JACAQE010000002.1"/>
</dbReference>
<sequence>MSQGIFHIKFKANTQDFGEGLIVIKNGSVNGGDPNFLYRGSVPDTSGAFTSEFHISQWKPGNTDVFGGTGSYVLNARGEIDYERGTFSLEGSPRDKPNFSLRAVGQKVADTM</sequence>
<dbReference type="Proteomes" id="UP000517547">
    <property type="component" value="Unassembled WGS sequence"/>
</dbReference>
<evidence type="ECO:0000313" key="1">
    <source>
        <dbReference type="EMBL" id="NWC13279.1"/>
    </source>
</evidence>